<keyword evidence="2" id="KW-1003">Cell membrane</keyword>
<keyword evidence="3 6" id="KW-0812">Transmembrane</keyword>
<name>A0ABX0WN94_9BURK</name>
<dbReference type="Gene3D" id="3.30.870.10">
    <property type="entry name" value="Endonuclease Chain A"/>
    <property type="match status" value="3"/>
</dbReference>
<evidence type="ECO:0000259" key="7">
    <source>
        <dbReference type="PROSITE" id="PS50035"/>
    </source>
</evidence>
<dbReference type="PROSITE" id="PS50035">
    <property type="entry name" value="PLD"/>
    <property type="match status" value="2"/>
</dbReference>
<dbReference type="Pfam" id="PF13396">
    <property type="entry name" value="PLDc_N"/>
    <property type="match status" value="1"/>
</dbReference>
<evidence type="ECO:0000256" key="4">
    <source>
        <dbReference type="ARBA" id="ARBA00022989"/>
    </source>
</evidence>
<dbReference type="PANTHER" id="PTHR21248">
    <property type="entry name" value="CARDIOLIPIN SYNTHASE"/>
    <property type="match status" value="1"/>
</dbReference>
<dbReference type="GO" id="GO:0016740">
    <property type="term" value="F:transferase activity"/>
    <property type="evidence" value="ECO:0007669"/>
    <property type="project" value="UniProtKB-KW"/>
</dbReference>
<evidence type="ECO:0000313" key="8">
    <source>
        <dbReference type="EMBL" id="NJB64643.1"/>
    </source>
</evidence>
<evidence type="ECO:0000256" key="6">
    <source>
        <dbReference type="SAM" id="Phobius"/>
    </source>
</evidence>
<dbReference type="SMART" id="SM00155">
    <property type="entry name" value="PLDc"/>
    <property type="match status" value="2"/>
</dbReference>
<keyword evidence="4 6" id="KW-1133">Transmembrane helix</keyword>
<comment type="subcellular location">
    <subcellularLocation>
        <location evidence="1">Cell membrane</location>
        <topology evidence="1">Multi-pass membrane protein</topology>
    </subcellularLocation>
</comment>
<gene>
    <name evidence="8" type="ORF">GGR41_000872</name>
</gene>
<evidence type="ECO:0000256" key="5">
    <source>
        <dbReference type="ARBA" id="ARBA00023136"/>
    </source>
</evidence>
<dbReference type="PANTHER" id="PTHR21248:SF22">
    <property type="entry name" value="PHOSPHOLIPASE D"/>
    <property type="match status" value="1"/>
</dbReference>
<feature type="transmembrane region" description="Helical" evidence="6">
    <location>
        <begin position="45"/>
        <end position="66"/>
    </location>
</feature>
<sequence length="491" mass="55266">MTPLSQQIYSIWIEYWPHITLVLSLVISIPTAIHAAMNKTEVRAAIGWVGVILLSPYAGSILYLIAGINRVRQTQITGLRDNQIKEYIRYNVSPITELSDEFGPQFQSLKTLGDEVSRFQLRGGNHVQLLKGGDETYPAMLETINTATHSIALQSYIFDNDRLGMQFVDALEQAQQRGVQIRILIDAIGVQYSRHPIHRVLRKKGIPCALFMSIPLLPLSFLKRPYANLRSHRKVLIVDGFVAFTGGMNIREGFYSEYTPEPALDTHFKLQGPIAAQLISAFAHDWEFTTKEELSYEFWRQDSCDAPLPHVPARCIRSGPDSFIASTHSMLLGALAIAQQHIRIQSPYFLPDQVLLGAINTAARRGVRVDIVIPKQNNLQLVSRAMLAQIDQVISAGAHVWLATGSFNHSKLLTIDGQWSYVGSSNLDPRSLRLNFELDVEIYCLDTAQKIQDAIDAEIQHADALTLEQLEQMPFKQRLLNRVIWLASPYL</sequence>
<protein>
    <submittedName>
        <fullName evidence="8">Cardiolipin synthase</fullName>
        <ecNumber evidence="8">2.7.8.-</ecNumber>
    </submittedName>
</protein>
<keyword evidence="9" id="KW-1185">Reference proteome</keyword>
<reference evidence="8 9" key="1">
    <citation type="submission" date="2020-03" db="EMBL/GenBank/DDBJ databases">
        <title>Genomic Encyclopedia of Type Strains, Phase IV (KMG-IV): sequencing the most valuable type-strain genomes for metagenomic binning, comparative biology and taxonomic classification.</title>
        <authorList>
            <person name="Goeker M."/>
        </authorList>
    </citation>
    <scope>NUCLEOTIDE SEQUENCE [LARGE SCALE GENOMIC DNA]</scope>
    <source>
        <strain evidence="8 9">DSM 26613</strain>
    </source>
</reference>
<feature type="domain" description="PLD phosphodiesterase" evidence="7">
    <location>
        <begin position="404"/>
        <end position="431"/>
    </location>
</feature>
<evidence type="ECO:0000256" key="3">
    <source>
        <dbReference type="ARBA" id="ARBA00022692"/>
    </source>
</evidence>
<dbReference type="Proteomes" id="UP000783934">
    <property type="component" value="Unassembled WGS sequence"/>
</dbReference>
<proteinExistence type="predicted"/>
<dbReference type="EMBL" id="JAATIZ010000002">
    <property type="protein sequence ID" value="NJB64643.1"/>
    <property type="molecule type" value="Genomic_DNA"/>
</dbReference>
<comment type="caution">
    <text evidence="8">The sequence shown here is derived from an EMBL/GenBank/DDBJ whole genome shotgun (WGS) entry which is preliminary data.</text>
</comment>
<dbReference type="InterPro" id="IPR001736">
    <property type="entry name" value="PLipase_D/transphosphatidylase"/>
</dbReference>
<dbReference type="Pfam" id="PF13091">
    <property type="entry name" value="PLDc_2"/>
    <property type="match status" value="2"/>
</dbReference>
<dbReference type="RefSeq" id="WP_167660827.1">
    <property type="nucleotide sequence ID" value="NZ_BMCQ01000001.1"/>
</dbReference>
<dbReference type="SUPFAM" id="SSF56024">
    <property type="entry name" value="Phospholipase D/nuclease"/>
    <property type="match status" value="2"/>
</dbReference>
<dbReference type="EC" id="2.7.8.-" evidence="8"/>
<organism evidence="8 9">
    <name type="scientific">Paenalcaligenes hominis</name>
    <dbReference type="NCBI Taxonomy" id="643674"/>
    <lineage>
        <taxon>Bacteria</taxon>
        <taxon>Pseudomonadati</taxon>
        <taxon>Pseudomonadota</taxon>
        <taxon>Betaproteobacteria</taxon>
        <taxon>Burkholderiales</taxon>
        <taxon>Alcaligenaceae</taxon>
        <taxon>Paenalcaligenes</taxon>
    </lineage>
</organism>
<keyword evidence="5 6" id="KW-0472">Membrane</keyword>
<dbReference type="InterPro" id="IPR025202">
    <property type="entry name" value="PLD-like_dom"/>
</dbReference>
<dbReference type="CDD" id="cd09157">
    <property type="entry name" value="PLDc_CLS_unchar2_1"/>
    <property type="match status" value="1"/>
</dbReference>
<evidence type="ECO:0000256" key="2">
    <source>
        <dbReference type="ARBA" id="ARBA00022475"/>
    </source>
</evidence>
<evidence type="ECO:0000313" key="9">
    <source>
        <dbReference type="Proteomes" id="UP000783934"/>
    </source>
</evidence>
<feature type="transmembrane region" description="Helical" evidence="6">
    <location>
        <begin position="15"/>
        <end position="33"/>
    </location>
</feature>
<accession>A0ABX0WN94</accession>
<dbReference type="InterPro" id="IPR027379">
    <property type="entry name" value="CLS_N"/>
</dbReference>
<feature type="domain" description="PLD phosphodiesterase" evidence="7">
    <location>
        <begin position="227"/>
        <end position="254"/>
    </location>
</feature>
<evidence type="ECO:0000256" key="1">
    <source>
        <dbReference type="ARBA" id="ARBA00004651"/>
    </source>
</evidence>
<keyword evidence="8" id="KW-0808">Transferase</keyword>